<evidence type="ECO:0000313" key="11">
    <source>
        <dbReference type="Proteomes" id="UP000290189"/>
    </source>
</evidence>
<keyword evidence="10" id="KW-0496">Mitochondrion</keyword>
<dbReference type="InterPro" id="IPR020428">
    <property type="entry name" value="PFA-DSPs"/>
</dbReference>
<evidence type="ECO:0000259" key="8">
    <source>
        <dbReference type="PROSITE" id="PS50054"/>
    </source>
</evidence>
<evidence type="ECO:0000313" key="10">
    <source>
        <dbReference type="EMBL" id="SPQ98063.1"/>
    </source>
</evidence>
<evidence type="ECO:0000259" key="9">
    <source>
        <dbReference type="PROSITE" id="PS50056"/>
    </source>
</evidence>
<dbReference type="PANTHER" id="PTHR31126:SF48">
    <property type="entry name" value="INOSITOL PHOSPHATASE SIW14"/>
    <property type="match status" value="1"/>
</dbReference>
<evidence type="ECO:0000256" key="3">
    <source>
        <dbReference type="ARBA" id="ARBA00044949"/>
    </source>
</evidence>
<dbReference type="Proteomes" id="UP000290189">
    <property type="component" value="Unassembled WGS sequence"/>
</dbReference>
<comment type="catalytic activity">
    <reaction evidence="7">
        <text>6-diphospho-1D-myo-inositol pentakisphosphate + H2O = 1D-myo-inositol hexakisphosphate + phosphate + H(+)</text>
        <dbReference type="Rhea" id="RHEA:79703"/>
        <dbReference type="ChEBI" id="CHEBI:15377"/>
        <dbReference type="ChEBI" id="CHEBI:15378"/>
        <dbReference type="ChEBI" id="CHEBI:43474"/>
        <dbReference type="ChEBI" id="CHEBI:58130"/>
        <dbReference type="ChEBI" id="CHEBI:230534"/>
        <dbReference type="EC" id="3.6.1.52"/>
    </reaction>
    <physiologicalReaction direction="left-to-right" evidence="7">
        <dbReference type="Rhea" id="RHEA:79704"/>
    </physiologicalReaction>
</comment>
<protein>
    <recommendedName>
        <fullName evidence="1">diphosphoinositol-polyphosphate diphosphatase</fullName>
        <ecNumber evidence="1">3.6.1.52</ecNumber>
    </recommendedName>
</protein>
<dbReference type="InterPro" id="IPR004861">
    <property type="entry name" value="Siw14-like"/>
</dbReference>
<keyword evidence="2" id="KW-0378">Hydrolase</keyword>
<evidence type="ECO:0000256" key="5">
    <source>
        <dbReference type="ARBA" id="ARBA00047562"/>
    </source>
</evidence>
<dbReference type="CDD" id="cd14528">
    <property type="entry name" value="PFA-DSP_Siw14"/>
    <property type="match status" value="1"/>
</dbReference>
<feature type="domain" description="Tyrosine-protein phosphatase" evidence="8">
    <location>
        <begin position="54"/>
        <end position="203"/>
    </location>
</feature>
<evidence type="ECO:0000256" key="7">
    <source>
        <dbReference type="ARBA" id="ARBA00048424"/>
    </source>
</evidence>
<evidence type="ECO:0000256" key="4">
    <source>
        <dbReference type="ARBA" id="ARBA00047342"/>
    </source>
</evidence>
<dbReference type="GO" id="GO:0052840">
    <property type="term" value="F:inositol diphosphate tetrakisphosphate diphosphatase activity"/>
    <property type="evidence" value="ECO:0007669"/>
    <property type="project" value="TreeGrafter"/>
</dbReference>
<proteinExistence type="inferred from homology"/>
<feature type="domain" description="Tyrosine specific protein phosphatases" evidence="9">
    <location>
        <begin position="117"/>
        <end position="157"/>
    </location>
</feature>
<dbReference type="GO" id="GO:0016791">
    <property type="term" value="F:phosphatase activity"/>
    <property type="evidence" value="ECO:0007669"/>
    <property type="project" value="InterPro"/>
</dbReference>
<comment type="catalytic activity">
    <reaction evidence="5">
        <text>3,5-bis(diphospho)-1D-myo-inositol 1,2,4,6-tetrakisphosphate + H2O = 3-diphospho-1D-myo-inositol 1,2,4,5,6-pentakisphosphate + phosphate + 2 H(+)</text>
        <dbReference type="Rhea" id="RHEA:56312"/>
        <dbReference type="ChEBI" id="CHEBI:15377"/>
        <dbReference type="ChEBI" id="CHEBI:15378"/>
        <dbReference type="ChEBI" id="CHEBI:43474"/>
        <dbReference type="ChEBI" id="CHEBI:140372"/>
        <dbReference type="ChEBI" id="CHEBI:140374"/>
        <dbReference type="EC" id="3.6.1.52"/>
    </reaction>
    <physiologicalReaction direction="left-to-right" evidence="5">
        <dbReference type="Rhea" id="RHEA:56313"/>
    </physiologicalReaction>
</comment>
<dbReference type="InterPro" id="IPR020422">
    <property type="entry name" value="TYR_PHOSPHATASE_DUAL_dom"/>
</dbReference>
<dbReference type="InterPro" id="IPR029021">
    <property type="entry name" value="Prot-tyrosine_phosphatase-like"/>
</dbReference>
<evidence type="ECO:0000256" key="6">
    <source>
        <dbReference type="ARBA" id="ARBA00047927"/>
    </source>
</evidence>
<comment type="similarity">
    <text evidence="3">Belongs to the protein-tyrosine phosphatase family. Atypical dual-specificity phosphatase Siw14-like subfamily.</text>
</comment>
<dbReference type="Pfam" id="PF03162">
    <property type="entry name" value="Y_phosphatase2"/>
    <property type="match status" value="1"/>
</dbReference>
<accession>A0A3P3YD33</accession>
<dbReference type="PANTHER" id="PTHR31126">
    <property type="entry name" value="TYROSINE-PROTEIN PHOSPHATASE"/>
    <property type="match status" value="1"/>
</dbReference>
<evidence type="ECO:0000256" key="1">
    <source>
        <dbReference type="ARBA" id="ARBA00012527"/>
    </source>
</evidence>
<geneLocation type="mitochondrion" evidence="10"/>
<organism evidence="10 11">
    <name type="scientific">Plasmodiophora brassicae</name>
    <name type="common">Clubroot disease agent</name>
    <dbReference type="NCBI Taxonomy" id="37360"/>
    <lineage>
        <taxon>Eukaryota</taxon>
        <taxon>Sar</taxon>
        <taxon>Rhizaria</taxon>
        <taxon>Endomyxa</taxon>
        <taxon>Phytomyxea</taxon>
        <taxon>Plasmodiophorida</taxon>
        <taxon>Plasmodiophoridae</taxon>
        <taxon>Plasmodiophora</taxon>
    </lineage>
</organism>
<dbReference type="GO" id="GO:0005737">
    <property type="term" value="C:cytoplasm"/>
    <property type="evidence" value="ECO:0007669"/>
    <property type="project" value="TreeGrafter"/>
</dbReference>
<dbReference type="PROSITE" id="PS50056">
    <property type="entry name" value="TYR_PHOSPHATASE_2"/>
    <property type="match status" value="1"/>
</dbReference>
<dbReference type="InterPro" id="IPR016130">
    <property type="entry name" value="Tyr_Pase_AS"/>
</dbReference>
<dbReference type="PROSITE" id="PS00383">
    <property type="entry name" value="TYR_PHOSPHATASE_1"/>
    <property type="match status" value="1"/>
</dbReference>
<dbReference type="SUPFAM" id="SSF52799">
    <property type="entry name" value="(Phosphotyrosine protein) phosphatases II"/>
    <property type="match status" value="1"/>
</dbReference>
<dbReference type="EC" id="3.6.1.52" evidence="1"/>
<dbReference type="PRINTS" id="PR01911">
    <property type="entry name" value="PFDSPHPHTASE"/>
</dbReference>
<dbReference type="AlphaFoldDB" id="A0A3P3YD33"/>
<dbReference type="PROSITE" id="PS50054">
    <property type="entry name" value="TYR_PHOSPHATASE_DUAL"/>
    <property type="match status" value="1"/>
</dbReference>
<name>A0A3P3YD33_PLABS</name>
<dbReference type="InterPro" id="IPR000387">
    <property type="entry name" value="Tyr_Pase_dom"/>
</dbReference>
<comment type="catalytic activity">
    <reaction evidence="6">
        <text>1,5-bis(diphospho)-1D-myo-inositol 2,3,4,6-tetrakisphosphate + H2O = 1-diphospho-1D-myo-inositol 2,3,4,5,6-pentakisphosphate + phosphate + 2 H(+)</text>
        <dbReference type="Rhea" id="RHEA:79699"/>
        <dbReference type="ChEBI" id="CHEBI:15377"/>
        <dbReference type="ChEBI" id="CHEBI:15378"/>
        <dbReference type="ChEBI" id="CHEBI:43474"/>
        <dbReference type="ChEBI" id="CHEBI:74946"/>
        <dbReference type="ChEBI" id="CHEBI:77983"/>
        <dbReference type="EC" id="3.6.1.52"/>
    </reaction>
    <physiologicalReaction direction="left-to-right" evidence="6">
        <dbReference type="Rhea" id="RHEA:79700"/>
    </physiologicalReaction>
</comment>
<reference evidence="10 11" key="1">
    <citation type="submission" date="2018-03" db="EMBL/GenBank/DDBJ databases">
        <authorList>
            <person name="Fogelqvist J."/>
        </authorList>
    </citation>
    <scope>NUCLEOTIDE SEQUENCE [LARGE SCALE GENOMIC DNA]</scope>
</reference>
<dbReference type="Gene3D" id="3.90.190.10">
    <property type="entry name" value="Protein tyrosine phosphatase superfamily"/>
    <property type="match status" value="1"/>
</dbReference>
<sequence length="222" mass="24666">MRAAAGGGCSLQLPVSKVRGSTHLHCRPSTYSSTPVVPAMDDAASASALIPPDNFAMVDRGVYRSSFPKKKHFPFLEKIGLRTIVCLVLEDYPEGNLRFLEGIGARLLKFGVAGNKEPFTDISSDVMRSALYAVLDTRNHPVLIHCNKGKHRTGCLVGCYRKVQKWSMTAVFDEYRRFAHPKSRFMDQQFIETFRVSPPCAPLKSSSNVTEGRHEFRLTGTS</sequence>
<comment type="catalytic activity">
    <reaction evidence="4">
        <text>5-diphospho-1D-myo-inositol 1,2,3,4,6-pentakisphosphate + H2O = 1D-myo-inositol hexakisphosphate + phosphate + H(+)</text>
        <dbReference type="Rhea" id="RHEA:22384"/>
        <dbReference type="ChEBI" id="CHEBI:15377"/>
        <dbReference type="ChEBI" id="CHEBI:15378"/>
        <dbReference type="ChEBI" id="CHEBI:43474"/>
        <dbReference type="ChEBI" id="CHEBI:58130"/>
        <dbReference type="ChEBI" id="CHEBI:58628"/>
        <dbReference type="EC" id="3.6.1.52"/>
    </reaction>
    <physiologicalReaction direction="left-to-right" evidence="4">
        <dbReference type="Rhea" id="RHEA:22385"/>
    </physiologicalReaction>
</comment>
<dbReference type="FunFam" id="3.90.190.10:FF:000024">
    <property type="entry name" value="probable tyrosine-protein phosphatase At1g05000"/>
    <property type="match status" value="1"/>
</dbReference>
<evidence type="ECO:0000256" key="2">
    <source>
        <dbReference type="ARBA" id="ARBA00022801"/>
    </source>
</evidence>
<gene>
    <name evidence="10" type="ORF">PLBR_LOCUS5278</name>
</gene>
<dbReference type="EMBL" id="OVEO01000009">
    <property type="protein sequence ID" value="SPQ98063.1"/>
    <property type="molecule type" value="Genomic_DNA"/>
</dbReference>